<name>A0A0C3GVM8_OIDMZ</name>
<evidence type="ECO:0000313" key="2">
    <source>
        <dbReference type="EMBL" id="KIM94381.1"/>
    </source>
</evidence>
<sequence>MVILSIVPVLPLAVLAAFLIVAIIRATKSSTDISEFVKTLLPAGNCLCQSSTIFDCRLSRIDEHQGANGLHAESSISTEGNWQFQYERDAHNLGLNTEQCNIAFPGLFEEIHRAVDVRSERRSNVSAADLAAVVVGRGTTRALIVNGKLRVVGAKHPDEIQRKKGLAILYAISRAISSMDGRAIPNIEFVFSIDDMVENPNQPIWTLARRSQDHNLWLMPDFGFWSWDIQDLGTLDDVTEQIMRNEDAVGWGGKIQKLIWRGQLQMLPRLRRALVDVSKGKPWGDVAALIPQNYMSAADQCKYMFVAHAEGRSYSGSLKYRQLCHSVIIIHKMQWIQHHHYLLVANGPQQNFVEVERDFSDLAAKMGYLISHPEETKRIADNSIRTFRERYFAPAAEACYWRALIRGWAASSFQPEVFVSSPEGDLRPRGMPFETFALLESQKQIEFKWDKVS</sequence>
<dbReference type="PANTHER" id="PTHR12203">
    <property type="entry name" value="KDEL LYS-ASP-GLU-LEU CONTAINING - RELATED"/>
    <property type="match status" value="1"/>
</dbReference>
<accession>A0A0C3GVM8</accession>
<dbReference type="EMBL" id="KN832890">
    <property type="protein sequence ID" value="KIM94381.1"/>
    <property type="molecule type" value="Genomic_DNA"/>
</dbReference>
<dbReference type="PANTHER" id="PTHR12203:SF107">
    <property type="entry name" value="GLYCOSYL TRANSFERASE CAP10 DOMAIN-CONTAINING PROTEIN"/>
    <property type="match status" value="1"/>
</dbReference>
<dbReference type="InterPro" id="IPR051091">
    <property type="entry name" value="O-Glucosyltr/Glycosyltrsf_90"/>
</dbReference>
<keyword evidence="3" id="KW-1185">Reference proteome</keyword>
<dbReference type="InterPro" id="IPR006598">
    <property type="entry name" value="CAP10"/>
</dbReference>
<proteinExistence type="predicted"/>
<evidence type="ECO:0000313" key="3">
    <source>
        <dbReference type="Proteomes" id="UP000054321"/>
    </source>
</evidence>
<reference evidence="2 3" key="1">
    <citation type="submission" date="2014-04" db="EMBL/GenBank/DDBJ databases">
        <authorList>
            <consortium name="DOE Joint Genome Institute"/>
            <person name="Kuo A."/>
            <person name="Martino E."/>
            <person name="Perotto S."/>
            <person name="Kohler A."/>
            <person name="Nagy L.G."/>
            <person name="Floudas D."/>
            <person name="Copeland A."/>
            <person name="Barry K.W."/>
            <person name="Cichocki N."/>
            <person name="Veneault-Fourrey C."/>
            <person name="LaButti K."/>
            <person name="Lindquist E.A."/>
            <person name="Lipzen A."/>
            <person name="Lundell T."/>
            <person name="Morin E."/>
            <person name="Murat C."/>
            <person name="Sun H."/>
            <person name="Tunlid A."/>
            <person name="Henrissat B."/>
            <person name="Grigoriev I.V."/>
            <person name="Hibbett D.S."/>
            <person name="Martin F."/>
            <person name="Nordberg H.P."/>
            <person name="Cantor M.N."/>
            <person name="Hua S.X."/>
        </authorList>
    </citation>
    <scope>NUCLEOTIDE SEQUENCE [LARGE SCALE GENOMIC DNA]</scope>
    <source>
        <strain evidence="2 3">Zn</strain>
    </source>
</reference>
<dbReference type="InParanoid" id="A0A0C3GVM8"/>
<feature type="domain" description="Glycosyl transferase CAP10" evidence="1">
    <location>
        <begin position="183"/>
        <end position="408"/>
    </location>
</feature>
<protein>
    <recommendedName>
        <fullName evidence="1">Glycosyl transferase CAP10 domain-containing protein</fullName>
    </recommendedName>
</protein>
<dbReference type="OrthoDB" id="202415at2759"/>
<evidence type="ECO:0000259" key="1">
    <source>
        <dbReference type="SMART" id="SM00672"/>
    </source>
</evidence>
<dbReference type="SMART" id="SM00672">
    <property type="entry name" value="CAP10"/>
    <property type="match status" value="1"/>
</dbReference>
<dbReference type="Pfam" id="PF05686">
    <property type="entry name" value="Glyco_transf_90"/>
    <property type="match status" value="1"/>
</dbReference>
<gene>
    <name evidence="2" type="ORF">OIDMADRAFT_135960</name>
</gene>
<dbReference type="AlphaFoldDB" id="A0A0C3GVM8"/>
<organism evidence="2 3">
    <name type="scientific">Oidiodendron maius (strain Zn)</name>
    <dbReference type="NCBI Taxonomy" id="913774"/>
    <lineage>
        <taxon>Eukaryota</taxon>
        <taxon>Fungi</taxon>
        <taxon>Dikarya</taxon>
        <taxon>Ascomycota</taxon>
        <taxon>Pezizomycotina</taxon>
        <taxon>Leotiomycetes</taxon>
        <taxon>Leotiomycetes incertae sedis</taxon>
        <taxon>Myxotrichaceae</taxon>
        <taxon>Oidiodendron</taxon>
    </lineage>
</organism>
<reference evidence="3" key="2">
    <citation type="submission" date="2015-01" db="EMBL/GenBank/DDBJ databases">
        <title>Evolutionary Origins and Diversification of the Mycorrhizal Mutualists.</title>
        <authorList>
            <consortium name="DOE Joint Genome Institute"/>
            <consortium name="Mycorrhizal Genomics Consortium"/>
            <person name="Kohler A."/>
            <person name="Kuo A."/>
            <person name="Nagy L.G."/>
            <person name="Floudas D."/>
            <person name="Copeland A."/>
            <person name="Barry K.W."/>
            <person name="Cichocki N."/>
            <person name="Veneault-Fourrey C."/>
            <person name="LaButti K."/>
            <person name="Lindquist E.A."/>
            <person name="Lipzen A."/>
            <person name="Lundell T."/>
            <person name="Morin E."/>
            <person name="Murat C."/>
            <person name="Riley R."/>
            <person name="Ohm R."/>
            <person name="Sun H."/>
            <person name="Tunlid A."/>
            <person name="Henrissat B."/>
            <person name="Grigoriev I.V."/>
            <person name="Hibbett D.S."/>
            <person name="Martin F."/>
        </authorList>
    </citation>
    <scope>NUCLEOTIDE SEQUENCE [LARGE SCALE GENOMIC DNA]</scope>
    <source>
        <strain evidence="3">Zn</strain>
    </source>
</reference>
<dbReference type="Proteomes" id="UP000054321">
    <property type="component" value="Unassembled WGS sequence"/>
</dbReference>
<dbReference type="HOGENOM" id="CLU_028539_1_0_1"/>